<sequence length="189" mass="20862">MVENTLAPPAENVNVSDRLMNFWVDLALGGEGSFSVEFWRKWGGSLNVRQMLRALQEIADGFYEEANLLGTHSKGAQKIDKAGVPTSHDRVPTSHDKVHTSHDSKKLAGARACFAAGAFLAAEMGGDEKAAEEWRRRFSEDYAQARDEAHGRVMGKEFITAGQVAEMVRAVEEFAKERGSLPHSYEPLI</sequence>
<name>A0A7C5YYR7_UNCC3</name>
<dbReference type="AlphaFoldDB" id="A0A7C5YYR7"/>
<reference evidence="2" key="1">
    <citation type="journal article" date="2020" name="mSystems">
        <title>Genome- and Community-Level Interaction Insights into Carbon Utilization and Element Cycling Functions of Hydrothermarchaeota in Hydrothermal Sediment.</title>
        <authorList>
            <person name="Zhou Z."/>
            <person name="Liu Y."/>
            <person name="Xu W."/>
            <person name="Pan J."/>
            <person name="Luo Z.H."/>
            <person name="Li M."/>
        </authorList>
    </citation>
    <scope>NUCLEOTIDE SEQUENCE [LARGE SCALE GENOMIC DNA]</scope>
    <source>
        <strain evidence="2">SpSt-1042</strain>
    </source>
</reference>
<gene>
    <name evidence="2" type="ORF">ENL96_01340</name>
</gene>
<accession>A0A7C5YYR7</accession>
<comment type="caution">
    <text evidence="2">The sequence shown here is derived from an EMBL/GenBank/DDBJ whole genome shotgun (WGS) entry which is preliminary data.</text>
</comment>
<organism evidence="2">
    <name type="scientific">candidate division CPR3 bacterium</name>
    <dbReference type="NCBI Taxonomy" id="2268181"/>
    <lineage>
        <taxon>Bacteria</taxon>
        <taxon>Bacteria division CPR3</taxon>
    </lineage>
</organism>
<proteinExistence type="predicted"/>
<dbReference type="EMBL" id="DRVY01000041">
    <property type="protein sequence ID" value="HHR92142.1"/>
    <property type="molecule type" value="Genomic_DNA"/>
</dbReference>
<evidence type="ECO:0000256" key="1">
    <source>
        <dbReference type="SAM" id="MobiDB-lite"/>
    </source>
</evidence>
<protein>
    <submittedName>
        <fullName evidence="2">Uncharacterized protein</fullName>
    </submittedName>
</protein>
<feature type="region of interest" description="Disordered" evidence="1">
    <location>
        <begin position="81"/>
        <end position="102"/>
    </location>
</feature>
<evidence type="ECO:0000313" key="2">
    <source>
        <dbReference type="EMBL" id="HHR92142.1"/>
    </source>
</evidence>